<proteinExistence type="inferred from homology"/>
<dbReference type="GO" id="GO:1990904">
    <property type="term" value="C:ribonucleoprotein complex"/>
    <property type="evidence" value="ECO:0007669"/>
    <property type="project" value="UniProtKB-KW"/>
</dbReference>
<evidence type="ECO:0000256" key="4">
    <source>
        <dbReference type="ARBA" id="ARBA00035223"/>
    </source>
</evidence>
<dbReference type="FunFam" id="3.30.390.110:FF:000002">
    <property type="entry name" value="60S ribosomal protein L28"/>
    <property type="match status" value="1"/>
</dbReference>
<dbReference type="EMBL" id="GECU01001401">
    <property type="protein sequence ID" value="JAT06306.1"/>
    <property type="molecule type" value="Transcribed_RNA"/>
</dbReference>
<feature type="non-terminal residue" evidence="7">
    <location>
        <position position="1"/>
    </location>
</feature>
<dbReference type="Gene3D" id="3.30.390.110">
    <property type="match status" value="1"/>
</dbReference>
<name>A0A1B6K4D4_9HEMI</name>
<gene>
    <name evidence="7" type="ORF">g.3636</name>
</gene>
<evidence type="ECO:0000256" key="5">
    <source>
        <dbReference type="ARBA" id="ARBA00035330"/>
    </source>
</evidence>
<dbReference type="InterPro" id="IPR029004">
    <property type="entry name" value="Ribosomal_eL28/Mak16"/>
</dbReference>
<sequence length="162" mass="18657">YRQVFFLPVWSSCVLLRTRFSKMSAHLQWMIIRNNNAYLLKKRNIRKPLSTEPNNLLNIASFRYNGLVHKKSIGIEGPPEKGGKGFVAVYKRAKAVHKPAKCTVKRTFKAAPRRSLHKLKRLIMANKYRTDLCKAALRRASAILKSQKRTVPVKKTRAKKAE</sequence>
<keyword evidence="2" id="KW-0689">Ribosomal protein</keyword>
<evidence type="ECO:0000313" key="7">
    <source>
        <dbReference type="EMBL" id="JAT06306.1"/>
    </source>
</evidence>
<feature type="domain" description="Ribosomal eL28/Mak16" evidence="6">
    <location>
        <begin position="27"/>
        <end position="146"/>
    </location>
</feature>
<accession>A0A1B6K4D4</accession>
<dbReference type="PANTHER" id="PTHR10544">
    <property type="entry name" value="60S RIBOSOMAL PROTEIN L28"/>
    <property type="match status" value="1"/>
</dbReference>
<evidence type="ECO:0000256" key="1">
    <source>
        <dbReference type="ARBA" id="ARBA00007926"/>
    </source>
</evidence>
<dbReference type="AlphaFoldDB" id="A0A1B6K4D4"/>
<keyword evidence="3" id="KW-0687">Ribonucleoprotein</keyword>
<dbReference type="GO" id="GO:0003735">
    <property type="term" value="F:structural constituent of ribosome"/>
    <property type="evidence" value="ECO:0007669"/>
    <property type="project" value="InterPro"/>
</dbReference>
<dbReference type="Pfam" id="PF01778">
    <property type="entry name" value="Ribosomal_L28e"/>
    <property type="match status" value="1"/>
</dbReference>
<dbReference type="InterPro" id="IPR002672">
    <property type="entry name" value="Ribosomal_eL28"/>
</dbReference>
<organism evidence="7">
    <name type="scientific">Homalodisca liturata</name>
    <dbReference type="NCBI Taxonomy" id="320908"/>
    <lineage>
        <taxon>Eukaryota</taxon>
        <taxon>Metazoa</taxon>
        <taxon>Ecdysozoa</taxon>
        <taxon>Arthropoda</taxon>
        <taxon>Hexapoda</taxon>
        <taxon>Insecta</taxon>
        <taxon>Pterygota</taxon>
        <taxon>Neoptera</taxon>
        <taxon>Paraneoptera</taxon>
        <taxon>Hemiptera</taxon>
        <taxon>Auchenorrhyncha</taxon>
        <taxon>Membracoidea</taxon>
        <taxon>Cicadellidae</taxon>
        <taxon>Cicadellinae</taxon>
        <taxon>Proconiini</taxon>
        <taxon>Homalodisca</taxon>
    </lineage>
</organism>
<protein>
    <recommendedName>
        <fullName evidence="4">Large ribosomal subunit protein eL28</fullName>
    </recommendedName>
    <alternativeName>
        <fullName evidence="5">60S ribosomal protein L28</fullName>
    </alternativeName>
</protein>
<evidence type="ECO:0000259" key="6">
    <source>
        <dbReference type="Pfam" id="PF01778"/>
    </source>
</evidence>
<evidence type="ECO:0000256" key="3">
    <source>
        <dbReference type="ARBA" id="ARBA00023274"/>
    </source>
</evidence>
<evidence type="ECO:0000256" key="2">
    <source>
        <dbReference type="ARBA" id="ARBA00022980"/>
    </source>
</evidence>
<reference evidence="7" key="1">
    <citation type="submission" date="2015-11" db="EMBL/GenBank/DDBJ databases">
        <title>De novo transcriptome assembly of four potential Pierce s Disease insect vectors from Arizona vineyards.</title>
        <authorList>
            <person name="Tassone E.E."/>
        </authorList>
    </citation>
    <scope>NUCLEOTIDE SEQUENCE</scope>
</reference>
<dbReference type="GO" id="GO:0006412">
    <property type="term" value="P:translation"/>
    <property type="evidence" value="ECO:0007669"/>
    <property type="project" value="InterPro"/>
</dbReference>
<dbReference type="GO" id="GO:0005840">
    <property type="term" value="C:ribosome"/>
    <property type="evidence" value="ECO:0007669"/>
    <property type="project" value="UniProtKB-KW"/>
</dbReference>
<comment type="similarity">
    <text evidence="1">Belongs to the eukaryotic ribosomal protein eL28 family.</text>
</comment>